<sequence>MFQEEVTLNFIFQTIAIILVITAIGIFYVKKKANEVKNK</sequence>
<dbReference type="Proteomes" id="UP000035462">
    <property type="component" value="Unassembled WGS sequence"/>
</dbReference>
<reference evidence="2 3" key="1">
    <citation type="submission" date="2014-01" db="EMBL/GenBank/DDBJ databases">
        <title>Development of a Comparative Genomic Fingerprinting Assay for High Resolution Genotyping of Arcobacter butzleri.</title>
        <authorList>
            <person name="Webb A.L."/>
            <person name="Inglis G.D."/>
            <person name="Kruczkiewicz P."/>
            <person name="Selinger L.B."/>
            <person name="Taboada E.N."/>
        </authorList>
    </citation>
    <scope>NUCLEOTIDE SEQUENCE [LARGE SCALE GENOMIC DNA]</scope>
    <source>
        <strain evidence="2 3">L352</strain>
    </source>
</reference>
<accession>A0A837JEA5</accession>
<evidence type="ECO:0000256" key="1">
    <source>
        <dbReference type="SAM" id="Phobius"/>
    </source>
</evidence>
<organism evidence="2 3">
    <name type="scientific">Aliarcobacter butzleri L352</name>
    <dbReference type="NCBI Taxonomy" id="1447260"/>
    <lineage>
        <taxon>Bacteria</taxon>
        <taxon>Pseudomonadati</taxon>
        <taxon>Campylobacterota</taxon>
        <taxon>Epsilonproteobacteria</taxon>
        <taxon>Campylobacterales</taxon>
        <taxon>Arcobacteraceae</taxon>
        <taxon>Aliarcobacter</taxon>
    </lineage>
</organism>
<keyword evidence="1" id="KW-0812">Transmembrane</keyword>
<feature type="transmembrane region" description="Helical" evidence="1">
    <location>
        <begin position="6"/>
        <end position="29"/>
    </location>
</feature>
<evidence type="ECO:0000313" key="2">
    <source>
        <dbReference type="EMBL" id="KLE05931.1"/>
    </source>
</evidence>
<proteinExistence type="predicted"/>
<gene>
    <name evidence="2" type="ORF">AF77_03255</name>
</gene>
<keyword evidence="1" id="KW-1133">Transmembrane helix</keyword>
<dbReference type="EMBL" id="JAIT01000023">
    <property type="protein sequence ID" value="KLE05931.1"/>
    <property type="molecule type" value="Genomic_DNA"/>
</dbReference>
<dbReference type="AlphaFoldDB" id="A0A837JEA5"/>
<evidence type="ECO:0000313" key="3">
    <source>
        <dbReference type="Proteomes" id="UP000035462"/>
    </source>
</evidence>
<keyword evidence="1" id="KW-0472">Membrane</keyword>
<name>A0A837JEA5_9BACT</name>
<comment type="caution">
    <text evidence="2">The sequence shown here is derived from an EMBL/GenBank/DDBJ whole genome shotgun (WGS) entry which is preliminary data.</text>
</comment>
<protein>
    <submittedName>
        <fullName evidence="2">Uncharacterized protein</fullName>
    </submittedName>
</protein>